<evidence type="ECO:0000313" key="2">
    <source>
        <dbReference type="Proteomes" id="UP001500822"/>
    </source>
</evidence>
<evidence type="ECO:0000313" key="1">
    <source>
        <dbReference type="EMBL" id="GAA4741402.1"/>
    </source>
</evidence>
<protein>
    <submittedName>
        <fullName evidence="1">Winged helix DNA-binding domain-containing protein</fullName>
    </submittedName>
</protein>
<dbReference type="PANTHER" id="PTHR38479:SF2">
    <property type="entry name" value="WINGED HELIX DNA-BINDING DOMAIN-CONTAINING PROTEIN"/>
    <property type="match status" value="1"/>
</dbReference>
<dbReference type="InterPro" id="IPR009351">
    <property type="entry name" value="AlkZ-like"/>
</dbReference>
<dbReference type="Pfam" id="PF06224">
    <property type="entry name" value="AlkZ-like"/>
    <property type="match status" value="1"/>
</dbReference>
<keyword evidence="1" id="KW-0238">DNA-binding</keyword>
<sequence>MAITVTREQVIAFRARRHHLTAPASNLASAAGACGIGDSPPGAALLALGARLPTLTAQDLDDALDSGALIRTWSMRGAPFLVPVADLPVFTTGVLGATEDVRAQLIRGVIPALATLDLTLDEAVARCRDAVTAVLAGRRMPIGPLGAEAAAAIAPQLSTERRRHWLAEGPHAPGQPLGEAVVHFCLRILTLERLVCFAPREGNTAPFVLCREWLGDLPAADPERARAELVRRYLRCYGPSTRHDFAAWLGVRTGDTGGWWSLIDDELTAVDYDGEAWLLTADLDDLRESPPPRGVHLLPALDPYLGQRDRATIVDPAHHRAVFTNLEGPGAVLVDGRVAGTWRPRKRGTSLTLTVTEFTPLTDEVQSQLTSAAERMAHLRGADIVHVLRPDD</sequence>
<dbReference type="RefSeq" id="WP_345312449.1">
    <property type="nucleotide sequence ID" value="NZ_BAABIE010000002.1"/>
</dbReference>
<dbReference type="EMBL" id="BAABIE010000002">
    <property type="protein sequence ID" value="GAA4741402.1"/>
    <property type="molecule type" value="Genomic_DNA"/>
</dbReference>
<accession>A0ABP8YYY4</accession>
<dbReference type="PROSITE" id="PS51257">
    <property type="entry name" value="PROKAR_LIPOPROTEIN"/>
    <property type="match status" value="1"/>
</dbReference>
<proteinExistence type="predicted"/>
<dbReference type="PANTHER" id="PTHR38479">
    <property type="entry name" value="LMO0824 PROTEIN"/>
    <property type="match status" value="1"/>
</dbReference>
<reference evidence="2" key="1">
    <citation type="journal article" date="2019" name="Int. J. Syst. Evol. Microbiol.">
        <title>The Global Catalogue of Microorganisms (GCM) 10K type strain sequencing project: providing services to taxonomists for standard genome sequencing and annotation.</title>
        <authorList>
            <consortium name="The Broad Institute Genomics Platform"/>
            <consortium name="The Broad Institute Genome Sequencing Center for Infectious Disease"/>
            <person name="Wu L."/>
            <person name="Ma J."/>
        </authorList>
    </citation>
    <scope>NUCLEOTIDE SEQUENCE [LARGE SCALE GENOMIC DNA]</scope>
    <source>
        <strain evidence="2">JCM 18077</strain>
    </source>
</reference>
<name>A0ABP8YYY4_9ACTN</name>
<comment type="caution">
    <text evidence="1">The sequence shown here is derived from an EMBL/GenBank/DDBJ whole genome shotgun (WGS) entry which is preliminary data.</text>
</comment>
<dbReference type="Proteomes" id="UP001500822">
    <property type="component" value="Unassembled WGS sequence"/>
</dbReference>
<keyword evidence="2" id="KW-1185">Reference proteome</keyword>
<dbReference type="GO" id="GO:0003677">
    <property type="term" value="F:DNA binding"/>
    <property type="evidence" value="ECO:0007669"/>
    <property type="project" value="UniProtKB-KW"/>
</dbReference>
<gene>
    <name evidence="1" type="ORF">GCM10023217_07120</name>
</gene>
<organism evidence="1 2">
    <name type="scientific">Gordonia alkaliphila</name>
    <dbReference type="NCBI Taxonomy" id="1053547"/>
    <lineage>
        <taxon>Bacteria</taxon>
        <taxon>Bacillati</taxon>
        <taxon>Actinomycetota</taxon>
        <taxon>Actinomycetes</taxon>
        <taxon>Mycobacteriales</taxon>
        <taxon>Gordoniaceae</taxon>
        <taxon>Gordonia</taxon>
    </lineage>
</organism>